<keyword evidence="4" id="KW-1185">Reference proteome</keyword>
<dbReference type="SUPFAM" id="SSF53850">
    <property type="entry name" value="Periplasmic binding protein-like II"/>
    <property type="match status" value="1"/>
</dbReference>
<dbReference type="EMBL" id="JABGBN010000012">
    <property type="protein sequence ID" value="NOL52552.1"/>
    <property type="molecule type" value="Genomic_DNA"/>
</dbReference>
<evidence type="ECO:0000256" key="1">
    <source>
        <dbReference type="ARBA" id="ARBA00006987"/>
    </source>
</evidence>
<dbReference type="Gene3D" id="3.40.190.10">
    <property type="entry name" value="Periplasmic binding protein-like II"/>
    <property type="match status" value="1"/>
</dbReference>
<feature type="chain" id="PRO_5032874221" evidence="2">
    <location>
        <begin position="27"/>
        <end position="330"/>
    </location>
</feature>
<feature type="signal peptide" evidence="2">
    <location>
        <begin position="1"/>
        <end position="26"/>
    </location>
</feature>
<dbReference type="AlphaFoldDB" id="A0A849PA00"/>
<proteinExistence type="inferred from homology"/>
<sequence length="330" mass="35342">MRTLLKLSLISSAFLGLAGMHSSTLAQVDNFPTKPITQIVPFPPGGSTDISSRILAEALGKELKQTIVIENKSGASGTIGINQLIRSNADGHTMATLSAPALTAPYILPSVSYDPNKDFKAVGMFYITPIVVTVNPKYQSKITDLASLIEASKNSKDGLNYTTAGVGSTAHLTIETIKKDLGLKLTHIPFRGTAPAVTALLAGEVDFLYAEVAPVLGQIKAGSLKPIAIGTSERFALLPDVPTFKEQNITTETSLSWGGIVVPKDTPDDIVQKLSSSLKTVMENKDIQEKLSSAGLQPHFQDYAKFQQTIATDSGFWAKVIKENDLKQKD</sequence>
<dbReference type="PIRSF" id="PIRSF017082">
    <property type="entry name" value="YflP"/>
    <property type="match status" value="1"/>
</dbReference>
<name>A0A849PA00_9BURK</name>
<evidence type="ECO:0000313" key="4">
    <source>
        <dbReference type="Proteomes" id="UP000537862"/>
    </source>
</evidence>
<organism evidence="3 4">
    <name type="scientific">Pelistega suis</name>
    <dbReference type="NCBI Taxonomy" id="1631957"/>
    <lineage>
        <taxon>Bacteria</taxon>
        <taxon>Pseudomonadati</taxon>
        <taxon>Pseudomonadota</taxon>
        <taxon>Betaproteobacteria</taxon>
        <taxon>Burkholderiales</taxon>
        <taxon>Alcaligenaceae</taxon>
        <taxon>Pelistega</taxon>
    </lineage>
</organism>
<evidence type="ECO:0000256" key="2">
    <source>
        <dbReference type="SAM" id="SignalP"/>
    </source>
</evidence>
<accession>A0A849PA00</accession>
<dbReference type="Proteomes" id="UP000537862">
    <property type="component" value="Unassembled WGS sequence"/>
</dbReference>
<dbReference type="RefSeq" id="WP_171681240.1">
    <property type="nucleotide sequence ID" value="NZ_JABGBN010000012.1"/>
</dbReference>
<dbReference type="InterPro" id="IPR005064">
    <property type="entry name" value="BUG"/>
</dbReference>
<comment type="caution">
    <text evidence="3">The sequence shown here is derived from an EMBL/GenBank/DDBJ whole genome shotgun (WGS) entry which is preliminary data.</text>
</comment>
<evidence type="ECO:0000313" key="3">
    <source>
        <dbReference type="EMBL" id="NOL52552.1"/>
    </source>
</evidence>
<dbReference type="PANTHER" id="PTHR42928:SF5">
    <property type="entry name" value="BLR1237 PROTEIN"/>
    <property type="match status" value="1"/>
</dbReference>
<reference evidence="3 4" key="1">
    <citation type="submission" date="2020-05" db="EMBL/GenBank/DDBJ databases">
        <authorList>
            <person name="Niu N."/>
        </authorList>
    </citation>
    <scope>NUCLEOTIDE SEQUENCE [LARGE SCALE GENOMIC DNA]</scope>
    <source>
        <strain evidence="3 4">3340-03</strain>
    </source>
</reference>
<protein>
    <submittedName>
        <fullName evidence="3">Tripartite tricarboxylate transporter substrate binding protein</fullName>
    </submittedName>
</protein>
<dbReference type="Gene3D" id="3.40.190.150">
    <property type="entry name" value="Bordetella uptake gene, domain 1"/>
    <property type="match status" value="1"/>
</dbReference>
<dbReference type="CDD" id="cd07012">
    <property type="entry name" value="PBP2_Bug_TTT"/>
    <property type="match status" value="1"/>
</dbReference>
<keyword evidence="2" id="KW-0732">Signal</keyword>
<dbReference type="InterPro" id="IPR042100">
    <property type="entry name" value="Bug_dom1"/>
</dbReference>
<comment type="similarity">
    <text evidence="1">Belongs to the UPF0065 (bug) family.</text>
</comment>
<dbReference type="Pfam" id="PF03401">
    <property type="entry name" value="TctC"/>
    <property type="match status" value="1"/>
</dbReference>
<dbReference type="PANTHER" id="PTHR42928">
    <property type="entry name" value="TRICARBOXYLATE-BINDING PROTEIN"/>
    <property type="match status" value="1"/>
</dbReference>
<gene>
    <name evidence="3" type="ORF">HKX39_10280</name>
</gene>